<evidence type="ECO:0000313" key="16">
    <source>
        <dbReference type="Proteomes" id="UP001620626"/>
    </source>
</evidence>
<organism evidence="15 16">
    <name type="scientific">Heterodera trifolii</name>
    <dbReference type="NCBI Taxonomy" id="157864"/>
    <lineage>
        <taxon>Eukaryota</taxon>
        <taxon>Metazoa</taxon>
        <taxon>Ecdysozoa</taxon>
        <taxon>Nematoda</taxon>
        <taxon>Chromadorea</taxon>
        <taxon>Rhabditida</taxon>
        <taxon>Tylenchina</taxon>
        <taxon>Tylenchomorpha</taxon>
        <taxon>Tylenchoidea</taxon>
        <taxon>Heteroderidae</taxon>
        <taxon>Heteroderinae</taxon>
        <taxon>Heterodera</taxon>
    </lineage>
</organism>
<dbReference type="InterPro" id="IPR009057">
    <property type="entry name" value="Homeodomain-like_sf"/>
</dbReference>
<evidence type="ECO:0000256" key="6">
    <source>
        <dbReference type="ARBA" id="ARBA00023125"/>
    </source>
</evidence>
<dbReference type="SMART" id="SM00389">
    <property type="entry name" value="HOX"/>
    <property type="match status" value="1"/>
</dbReference>
<gene>
    <name evidence="15" type="ORF">niasHT_027641</name>
</gene>
<dbReference type="PANTHER" id="PTHR24208">
    <property type="entry name" value="LIM/HOMEOBOX PROTEIN LHX"/>
    <property type="match status" value="1"/>
</dbReference>
<keyword evidence="6 9" id="KW-0238">DNA-binding</keyword>
<dbReference type="EMBL" id="JBICBT010000830">
    <property type="protein sequence ID" value="KAL3098096.1"/>
    <property type="molecule type" value="Genomic_DNA"/>
</dbReference>
<dbReference type="PANTHER" id="PTHR24208:SF127">
    <property type="entry name" value="LIM_HOMEOBOX PROTEIN AWH"/>
    <property type="match status" value="1"/>
</dbReference>
<feature type="region of interest" description="Disordered" evidence="12">
    <location>
        <begin position="496"/>
        <end position="534"/>
    </location>
</feature>
<dbReference type="GO" id="GO:0046872">
    <property type="term" value="F:metal ion binding"/>
    <property type="evidence" value="ECO:0007669"/>
    <property type="project" value="UniProtKB-KW"/>
</dbReference>
<dbReference type="PROSITE" id="PS00478">
    <property type="entry name" value="LIM_DOMAIN_1"/>
    <property type="match status" value="1"/>
</dbReference>
<feature type="compositionally biased region" description="Basic residues" evidence="12">
    <location>
        <begin position="186"/>
        <end position="198"/>
    </location>
</feature>
<feature type="region of interest" description="Disordered" evidence="12">
    <location>
        <begin position="168"/>
        <end position="211"/>
    </location>
</feature>
<dbReference type="InterPro" id="IPR001356">
    <property type="entry name" value="HD"/>
</dbReference>
<evidence type="ECO:0000256" key="9">
    <source>
        <dbReference type="PROSITE-ProRule" id="PRU00108"/>
    </source>
</evidence>
<evidence type="ECO:0000256" key="7">
    <source>
        <dbReference type="ARBA" id="ARBA00023155"/>
    </source>
</evidence>
<dbReference type="Pfam" id="PF00412">
    <property type="entry name" value="LIM"/>
    <property type="match status" value="2"/>
</dbReference>
<feature type="domain" description="Homeobox" evidence="14">
    <location>
        <begin position="453"/>
        <end position="497"/>
    </location>
</feature>
<comment type="subcellular location">
    <subcellularLocation>
        <location evidence="1 9 11">Nucleus</location>
    </subcellularLocation>
</comment>
<evidence type="ECO:0000256" key="10">
    <source>
        <dbReference type="PROSITE-ProRule" id="PRU00125"/>
    </source>
</evidence>
<accession>A0ABD2K5D4</accession>
<dbReference type="Gene3D" id="1.10.10.60">
    <property type="entry name" value="Homeodomain-like"/>
    <property type="match status" value="1"/>
</dbReference>
<dbReference type="InterPro" id="IPR001781">
    <property type="entry name" value="Znf_LIM"/>
</dbReference>
<evidence type="ECO:0000256" key="2">
    <source>
        <dbReference type="ARBA" id="ARBA00022723"/>
    </source>
</evidence>
<dbReference type="GO" id="GO:0030182">
    <property type="term" value="P:neuron differentiation"/>
    <property type="evidence" value="ECO:0007669"/>
    <property type="project" value="UniProtKB-ARBA"/>
</dbReference>
<name>A0ABD2K5D4_9BILA</name>
<evidence type="ECO:0000259" key="14">
    <source>
        <dbReference type="PROSITE" id="PS50071"/>
    </source>
</evidence>
<dbReference type="SUPFAM" id="SSF57716">
    <property type="entry name" value="Glucocorticoid receptor-like (DNA-binding domain)"/>
    <property type="match status" value="1"/>
</dbReference>
<proteinExistence type="predicted"/>
<evidence type="ECO:0000256" key="5">
    <source>
        <dbReference type="ARBA" id="ARBA00023038"/>
    </source>
</evidence>
<evidence type="ECO:0000259" key="13">
    <source>
        <dbReference type="PROSITE" id="PS50023"/>
    </source>
</evidence>
<dbReference type="PROSITE" id="PS50071">
    <property type="entry name" value="HOMEOBOX_2"/>
    <property type="match status" value="1"/>
</dbReference>
<dbReference type="AlphaFoldDB" id="A0ABD2K5D4"/>
<dbReference type="GO" id="GO:0005634">
    <property type="term" value="C:nucleus"/>
    <property type="evidence" value="ECO:0007669"/>
    <property type="project" value="UniProtKB-SubCell"/>
</dbReference>
<dbReference type="CDD" id="cd08368">
    <property type="entry name" value="LIM"/>
    <property type="match status" value="1"/>
</dbReference>
<keyword evidence="8 9" id="KW-0539">Nucleus</keyword>
<keyword evidence="2 10" id="KW-0479">Metal-binding</keyword>
<evidence type="ECO:0000256" key="4">
    <source>
        <dbReference type="ARBA" id="ARBA00022833"/>
    </source>
</evidence>
<reference evidence="15 16" key="1">
    <citation type="submission" date="2024-10" db="EMBL/GenBank/DDBJ databases">
        <authorList>
            <person name="Kim D."/>
        </authorList>
    </citation>
    <scope>NUCLEOTIDE SEQUENCE [LARGE SCALE GENOMIC DNA]</scope>
    <source>
        <strain evidence="15">BH-2024</strain>
    </source>
</reference>
<dbReference type="InterPro" id="IPR050453">
    <property type="entry name" value="LIM_Homeobox_TF"/>
</dbReference>
<feature type="DNA-binding region" description="Homeobox" evidence="9">
    <location>
        <begin position="455"/>
        <end position="498"/>
    </location>
</feature>
<evidence type="ECO:0000256" key="11">
    <source>
        <dbReference type="RuleBase" id="RU000682"/>
    </source>
</evidence>
<feature type="domain" description="LIM zinc-binding" evidence="13">
    <location>
        <begin position="376"/>
        <end position="446"/>
    </location>
</feature>
<evidence type="ECO:0000256" key="12">
    <source>
        <dbReference type="SAM" id="MobiDB-lite"/>
    </source>
</evidence>
<dbReference type="PROSITE" id="PS50023">
    <property type="entry name" value="LIM_DOMAIN_2"/>
    <property type="match status" value="2"/>
</dbReference>
<sequence length="658" mass="71763">MGSSVTPFLPSGGGGQIGAFPTFPGAPLFADEDGLMTVGAFPPLAAFGFGTFCPAEDQQQRQQQQLIVPNEQQHQFLHVQSQFLGETPLFTADEPQLMICAGSFPNTCELQRHQNYFTTALSASDDGTFVPISQDLSIFGSTNCAIAPIDLQNSPPVQSAAEVLAKSEEHCKASPAVPPPSSASARRGHSTPRGSMRRRVAERMGKRKVGQNANAMGQNANAMGQNANANLLATITAQQAVSVPNCDEDAKCEVKKLEQQQQLYDEQQQFTTMTIGDPLTLNDSVQPITTVPSEYSMPNTVIAPGELKWCAHCKHEIRDCIMLAIGTEKPEFYHCECLKCSDCAAPLDNTPRWPKCYVREERIYCIECYANNFVKIYCATCDRRIDPFVWVRRAREFFYHLACFKCEHCKRQLGTGDQYSLDDLTRPPPAIPRLLCQMHYTELVLGEQSSSKQKTKRVRTTFGEDQLNILQQYFKSDSNPDGADLERIAHLTGLSKRVTQNSRARQKKYHGHASCRKSAAAGGGAAPGSSSASVGSVNGVDTSYLGGCRSATMTPSSSSNGARTAGQSPALFVFLALIWKRIARPAILFINRTFSQILCRGESTGSESDGFRQLLTGLTSPSAISGREFSSADAIGGEINRMESLKKDGEILLSLSTD</sequence>
<dbReference type="CDD" id="cd00086">
    <property type="entry name" value="homeodomain"/>
    <property type="match status" value="1"/>
</dbReference>
<keyword evidence="5 10" id="KW-0440">LIM domain</keyword>
<evidence type="ECO:0000313" key="15">
    <source>
        <dbReference type="EMBL" id="KAL3098096.1"/>
    </source>
</evidence>
<comment type="caution">
    <text evidence="15">The sequence shown here is derived from an EMBL/GenBank/DDBJ whole genome shotgun (WGS) entry which is preliminary data.</text>
</comment>
<evidence type="ECO:0000256" key="1">
    <source>
        <dbReference type="ARBA" id="ARBA00004123"/>
    </source>
</evidence>
<protein>
    <submittedName>
        <fullName evidence="15">Uncharacterized protein</fullName>
    </submittedName>
</protein>
<dbReference type="Proteomes" id="UP001620626">
    <property type="component" value="Unassembled WGS sequence"/>
</dbReference>
<dbReference type="SMART" id="SM00132">
    <property type="entry name" value="LIM"/>
    <property type="match status" value="2"/>
</dbReference>
<keyword evidence="4 10" id="KW-0862">Zinc</keyword>
<evidence type="ECO:0000256" key="3">
    <source>
        <dbReference type="ARBA" id="ARBA00022737"/>
    </source>
</evidence>
<keyword evidence="16" id="KW-1185">Reference proteome</keyword>
<dbReference type="SUPFAM" id="SSF46689">
    <property type="entry name" value="Homeodomain-like"/>
    <property type="match status" value="1"/>
</dbReference>
<keyword evidence="7 9" id="KW-0371">Homeobox</keyword>
<dbReference type="GO" id="GO:0003677">
    <property type="term" value="F:DNA binding"/>
    <property type="evidence" value="ECO:0007669"/>
    <property type="project" value="UniProtKB-UniRule"/>
</dbReference>
<dbReference type="Pfam" id="PF00046">
    <property type="entry name" value="Homeodomain"/>
    <property type="match status" value="1"/>
</dbReference>
<keyword evidence="3" id="KW-0677">Repeat</keyword>
<evidence type="ECO:0000256" key="8">
    <source>
        <dbReference type="ARBA" id="ARBA00023242"/>
    </source>
</evidence>
<dbReference type="Gene3D" id="2.10.110.10">
    <property type="entry name" value="Cysteine Rich Protein"/>
    <property type="match status" value="2"/>
</dbReference>
<feature type="compositionally biased region" description="Basic residues" evidence="12">
    <location>
        <begin position="504"/>
        <end position="515"/>
    </location>
</feature>
<feature type="domain" description="LIM zinc-binding" evidence="13">
    <location>
        <begin position="308"/>
        <end position="375"/>
    </location>
</feature>